<keyword evidence="9" id="KW-1185">Reference proteome</keyword>
<feature type="transmembrane region" description="Helical" evidence="7">
    <location>
        <begin position="71"/>
        <end position="90"/>
    </location>
</feature>
<evidence type="ECO:0000256" key="3">
    <source>
        <dbReference type="ARBA" id="ARBA00022475"/>
    </source>
</evidence>
<evidence type="ECO:0000313" key="9">
    <source>
        <dbReference type="Proteomes" id="UP000503336"/>
    </source>
</evidence>
<evidence type="ECO:0000256" key="1">
    <source>
        <dbReference type="ARBA" id="ARBA00004651"/>
    </source>
</evidence>
<dbReference type="PANTHER" id="PTHR33508:SF1">
    <property type="entry name" value="UPF0056 MEMBRANE PROTEIN YHCE"/>
    <property type="match status" value="1"/>
</dbReference>
<dbReference type="RefSeq" id="WP_165095052.1">
    <property type="nucleotide sequence ID" value="NZ_CP049056.1"/>
</dbReference>
<sequence>MIEIYATAFATLFVMIDPIGVAPLFATLTQGASLRQRMAIALRGVLIGGALLLIFGLIGDAALSAVGISVPAFRIAGGLMLFLLAVDMLFEKRGQRRQQHADAEAEANDPSVFPLATPLIAGPGALTAMVLLAADVKGDPAGSFVVYGALLTILLITFLFLIATDLIERALGDTGIKVLTRLFGMMLGALAVQFVLDGVEGYMTTL</sequence>
<evidence type="ECO:0000256" key="6">
    <source>
        <dbReference type="ARBA" id="ARBA00023136"/>
    </source>
</evidence>
<feature type="transmembrane region" description="Helical" evidence="7">
    <location>
        <begin position="178"/>
        <end position="196"/>
    </location>
</feature>
<evidence type="ECO:0000313" key="8">
    <source>
        <dbReference type="EMBL" id="QIE54583.1"/>
    </source>
</evidence>
<dbReference type="PANTHER" id="PTHR33508">
    <property type="entry name" value="UPF0056 MEMBRANE PROTEIN YHCE"/>
    <property type="match status" value="1"/>
</dbReference>
<comment type="subcellular location">
    <subcellularLocation>
        <location evidence="1 7">Cell membrane</location>
        <topology evidence="1 7">Multi-pass membrane protein</topology>
    </subcellularLocation>
</comment>
<dbReference type="KEGG" id="hdh:G5B40_03500"/>
<proteinExistence type="inferred from homology"/>
<evidence type="ECO:0000256" key="5">
    <source>
        <dbReference type="ARBA" id="ARBA00022989"/>
    </source>
</evidence>
<evidence type="ECO:0000256" key="4">
    <source>
        <dbReference type="ARBA" id="ARBA00022692"/>
    </source>
</evidence>
<name>A0A7L5BUD1_9RHOB</name>
<evidence type="ECO:0000256" key="2">
    <source>
        <dbReference type="ARBA" id="ARBA00009784"/>
    </source>
</evidence>
<keyword evidence="3" id="KW-1003">Cell membrane</keyword>
<feature type="transmembrane region" description="Helical" evidence="7">
    <location>
        <begin position="40"/>
        <end position="59"/>
    </location>
</feature>
<protein>
    <recommendedName>
        <fullName evidence="7">UPF0056 membrane protein</fullName>
    </recommendedName>
</protein>
<evidence type="ECO:0000256" key="7">
    <source>
        <dbReference type="RuleBase" id="RU362048"/>
    </source>
</evidence>
<keyword evidence="4 7" id="KW-0812">Transmembrane</keyword>
<organism evidence="8 9">
    <name type="scientific">Pikeienuella piscinae</name>
    <dbReference type="NCBI Taxonomy" id="2748098"/>
    <lineage>
        <taxon>Bacteria</taxon>
        <taxon>Pseudomonadati</taxon>
        <taxon>Pseudomonadota</taxon>
        <taxon>Alphaproteobacteria</taxon>
        <taxon>Rhodobacterales</taxon>
        <taxon>Paracoccaceae</taxon>
        <taxon>Pikeienuella</taxon>
    </lineage>
</organism>
<dbReference type="GO" id="GO:0005886">
    <property type="term" value="C:plasma membrane"/>
    <property type="evidence" value="ECO:0007669"/>
    <property type="project" value="UniProtKB-SubCell"/>
</dbReference>
<keyword evidence="6 7" id="KW-0472">Membrane</keyword>
<dbReference type="Proteomes" id="UP000503336">
    <property type="component" value="Chromosome"/>
</dbReference>
<accession>A0A7L5BUD1</accession>
<feature type="transmembrane region" description="Helical" evidence="7">
    <location>
        <begin position="111"/>
        <end position="132"/>
    </location>
</feature>
<dbReference type="Pfam" id="PF01914">
    <property type="entry name" value="MarC"/>
    <property type="match status" value="1"/>
</dbReference>
<feature type="transmembrane region" description="Helical" evidence="7">
    <location>
        <begin position="6"/>
        <end position="28"/>
    </location>
</feature>
<dbReference type="AlphaFoldDB" id="A0A7L5BUD1"/>
<dbReference type="InterPro" id="IPR002771">
    <property type="entry name" value="Multi_antbiot-R_MarC"/>
</dbReference>
<gene>
    <name evidence="8" type="ORF">G5B40_03500</name>
</gene>
<dbReference type="NCBIfam" id="TIGR00427">
    <property type="entry name" value="NAAT family transporter"/>
    <property type="match status" value="1"/>
</dbReference>
<reference evidence="8 9" key="1">
    <citation type="submission" date="2020-02" db="EMBL/GenBank/DDBJ databases">
        <title>complete genome sequence of Rhodobacteraceae bacterium.</title>
        <authorList>
            <person name="Park J."/>
            <person name="Kim Y.-S."/>
            <person name="Kim K.-H."/>
        </authorList>
    </citation>
    <scope>NUCLEOTIDE SEQUENCE [LARGE SCALE GENOMIC DNA]</scope>
    <source>
        <strain evidence="8 9">RR4-56</strain>
    </source>
</reference>
<dbReference type="EMBL" id="CP049056">
    <property type="protein sequence ID" value="QIE54583.1"/>
    <property type="molecule type" value="Genomic_DNA"/>
</dbReference>
<feature type="transmembrane region" description="Helical" evidence="7">
    <location>
        <begin position="144"/>
        <end position="166"/>
    </location>
</feature>
<comment type="similarity">
    <text evidence="2 7">Belongs to the UPF0056 (MarC) family.</text>
</comment>
<keyword evidence="5 7" id="KW-1133">Transmembrane helix</keyword>